<evidence type="ECO:0000313" key="5">
    <source>
        <dbReference type="Proteomes" id="UP000435649"/>
    </source>
</evidence>
<dbReference type="Gene3D" id="3.40.50.880">
    <property type="match status" value="2"/>
</dbReference>
<dbReference type="Pfam" id="PF13519">
    <property type="entry name" value="VWA_2"/>
    <property type="match status" value="2"/>
</dbReference>
<evidence type="ECO:0000256" key="2">
    <source>
        <dbReference type="SAM" id="Phobius"/>
    </source>
</evidence>
<dbReference type="InterPro" id="IPR036465">
    <property type="entry name" value="vWFA_dom_sf"/>
</dbReference>
<reference evidence="4 5" key="1">
    <citation type="submission" date="2019-08" db="EMBL/GenBank/DDBJ databases">
        <title>In-depth cultivation of the pig gut microbiome towards novel bacterial diversity and tailored functional studies.</title>
        <authorList>
            <person name="Wylensek D."/>
            <person name="Hitch T.C.A."/>
            <person name="Clavel T."/>
        </authorList>
    </citation>
    <scope>NUCLEOTIDE SEQUENCE [LARGE SCALE GENOMIC DNA]</scope>
    <source>
        <strain evidence="4 5">BBE-744-WT-12</strain>
    </source>
</reference>
<dbReference type="SMART" id="SM00327">
    <property type="entry name" value="VWA"/>
    <property type="match status" value="2"/>
</dbReference>
<organism evidence="4 5">
    <name type="scientific">Victivallis lenta</name>
    <dbReference type="NCBI Taxonomy" id="2606640"/>
    <lineage>
        <taxon>Bacteria</taxon>
        <taxon>Pseudomonadati</taxon>
        <taxon>Lentisphaerota</taxon>
        <taxon>Lentisphaeria</taxon>
        <taxon>Victivallales</taxon>
        <taxon>Victivallaceae</taxon>
        <taxon>Victivallis</taxon>
    </lineage>
</organism>
<sequence>MSFMWPAAWLLILPLAAFLYWHPFRSRWVTGLRLALYLALVLALSGIVVEWPDRTGTLIVAVDRSRSMPDDAKEEAESFLRRLEASRPRDSRLGVVAFGAEPVIDKLPESPGFDGLESRIANPDGSDVSGALALALRQIPADSPGRILLISDGRWTGMDPARAFAAAAARGVPVDLRRLLRASAHDLAIAGIDAPMSAAAGEFYTLNCRIVSPEPQQVTCRIRRGDGGWMVREVKLHRGVNFVSWRDRSDQPGVADYTVEVIGSDPASDERPGNNRARRLVSIAGRKPVLLLSESPSGNLARVLAEAKIPVVVRRPSPAELTARKLAGYSGVILENVPASRLGPDGMSLLAGMVRSGALGLMMTGGRSSFAVGGYYRSPLEEILPVSMEQRQELRKNLLALVVALDRSGSMSAPIGNLTKMDMANLATLEVYRLMMPRDEFGVIAVDSAAHTVIPLTPREDIVGGETRIRSIESMGGGIFTYTALHQATNELMRSNAATRHLILFADAADAEEPGAYRELLERTSRAGITVSVVGLGTGQDSDAGFLKDVARRGNGMIYFSDRADELPRIFAQDTFLMARNTFVDTPVEADYTAALRSVSQADFGRSAGFGGYNLCYGREGAEILLVTRDEFKAPIAAVGQAGLGRVSAFTAEADGEYTGRFAADPMAGTLLSALANWMLTPESGGDDYLITQQLTDGVHRIELHLNPDRERDPFPAPPVVNSVVTRGFGAPETRRDVFTWVSPDRLEVNLPLEGDSVQLCTVVWDGRRPESLAPAAALYSPEFRPDGDAVSGADIAELADSTGGRELLLPDGLWDELPSRLRRFNLTPWIALAAVLLLLLEVAERRLGLLSRLFRRRAATVSAVAVEGKAALSREKRRKRAAGTEKAKNAEFPPDEPPVPPTAEPEEPGDSLGDALRRARRRR</sequence>
<gene>
    <name evidence="4" type="ORF">FYJ85_19930</name>
</gene>
<evidence type="ECO:0000313" key="4">
    <source>
        <dbReference type="EMBL" id="MST99299.1"/>
    </source>
</evidence>
<feature type="region of interest" description="Disordered" evidence="1">
    <location>
        <begin position="875"/>
        <end position="924"/>
    </location>
</feature>
<feature type="transmembrane region" description="Helical" evidence="2">
    <location>
        <begin position="827"/>
        <end position="844"/>
    </location>
</feature>
<dbReference type="RefSeq" id="WP_154420509.1">
    <property type="nucleotide sequence ID" value="NZ_DBFCGB010000016.1"/>
</dbReference>
<keyword evidence="2" id="KW-0812">Transmembrane</keyword>
<evidence type="ECO:0000256" key="1">
    <source>
        <dbReference type="SAM" id="MobiDB-lite"/>
    </source>
</evidence>
<dbReference type="InterPro" id="IPR002035">
    <property type="entry name" value="VWF_A"/>
</dbReference>
<dbReference type="PANTHER" id="PTHR37947:SF2">
    <property type="entry name" value="VON WILLEBRAND FACTOR TYPE A"/>
    <property type="match status" value="1"/>
</dbReference>
<dbReference type="PANTHER" id="PTHR37947">
    <property type="entry name" value="BLL2462 PROTEIN"/>
    <property type="match status" value="1"/>
</dbReference>
<protein>
    <submittedName>
        <fullName evidence="4">VWA domain-containing protein</fullName>
    </submittedName>
</protein>
<dbReference type="Proteomes" id="UP000435649">
    <property type="component" value="Unassembled WGS sequence"/>
</dbReference>
<feature type="transmembrane region" description="Helical" evidence="2">
    <location>
        <begin position="34"/>
        <end position="51"/>
    </location>
</feature>
<dbReference type="PROSITE" id="PS50234">
    <property type="entry name" value="VWFA"/>
    <property type="match status" value="1"/>
</dbReference>
<dbReference type="InterPro" id="IPR029062">
    <property type="entry name" value="Class_I_gatase-like"/>
</dbReference>
<dbReference type="EMBL" id="VUNS01000033">
    <property type="protein sequence ID" value="MST99299.1"/>
    <property type="molecule type" value="Genomic_DNA"/>
</dbReference>
<dbReference type="Gene3D" id="3.40.50.410">
    <property type="entry name" value="von Willebrand factor, type A domain"/>
    <property type="match status" value="1"/>
</dbReference>
<dbReference type="CDD" id="cd00198">
    <property type="entry name" value="vWFA"/>
    <property type="match status" value="2"/>
</dbReference>
<evidence type="ECO:0000259" key="3">
    <source>
        <dbReference type="PROSITE" id="PS50234"/>
    </source>
</evidence>
<feature type="transmembrane region" description="Helical" evidence="2">
    <location>
        <begin position="6"/>
        <end position="22"/>
    </location>
</feature>
<keyword evidence="2" id="KW-1133">Transmembrane helix</keyword>
<comment type="caution">
    <text evidence="4">The sequence shown here is derived from an EMBL/GenBank/DDBJ whole genome shotgun (WGS) entry which is preliminary data.</text>
</comment>
<keyword evidence="5" id="KW-1185">Reference proteome</keyword>
<keyword evidence="2" id="KW-0472">Membrane</keyword>
<name>A0A844GAP1_9BACT</name>
<dbReference type="AlphaFoldDB" id="A0A844GAP1"/>
<accession>A0A844GAP1</accession>
<proteinExistence type="predicted"/>
<feature type="domain" description="VWFA" evidence="3">
    <location>
        <begin position="400"/>
        <end position="575"/>
    </location>
</feature>
<dbReference type="SUPFAM" id="SSF52317">
    <property type="entry name" value="Class I glutamine amidotransferase-like"/>
    <property type="match status" value="1"/>
</dbReference>
<dbReference type="SUPFAM" id="SSF53300">
    <property type="entry name" value="vWA-like"/>
    <property type="match status" value="2"/>
</dbReference>